<dbReference type="STRING" id="673862.BABL1_gene_289"/>
<protein>
    <submittedName>
        <fullName evidence="2">Uncharacterized protein</fullName>
    </submittedName>
</protein>
<keyword evidence="3" id="KW-1185">Reference proteome</keyword>
<name>V6DJN4_9BACT</name>
<dbReference type="Proteomes" id="UP000018769">
    <property type="component" value="Chromosome I"/>
</dbReference>
<dbReference type="EMBL" id="HG793133">
    <property type="protein sequence ID" value="CDK30726.1"/>
    <property type="molecule type" value="Genomic_DNA"/>
</dbReference>
<accession>V6DJN4</accession>
<evidence type="ECO:0000256" key="1">
    <source>
        <dbReference type="SAM" id="SignalP"/>
    </source>
</evidence>
<organism evidence="2 3">
    <name type="scientific">Candidatus Babela massiliensis</name>
    <dbReference type="NCBI Taxonomy" id="673862"/>
    <lineage>
        <taxon>Bacteria</taxon>
        <taxon>Candidatus Babelota</taxon>
        <taxon>Candidatus Babeliae</taxon>
        <taxon>Candidatus Babeliales</taxon>
        <taxon>Candidatus Babeliaceae</taxon>
        <taxon>Candidatus Babela</taxon>
    </lineage>
</organism>
<dbReference type="AlphaFoldDB" id="V6DJN4"/>
<dbReference type="KEGG" id="dpb:BABL1_gene_289"/>
<sequence>MRNILKYPLLFFSIMFNFSTYISAQRVSGSITPSYAPIYRSYPRTKTVYHCCSPVSELCDLTNFDNRSECIQLCGGVNKCVPKEIEIAEY</sequence>
<gene>
    <name evidence="2" type="ORF">BABL1_gene_289</name>
</gene>
<dbReference type="HOGENOM" id="CLU_2435337_0_0_7"/>
<reference evidence="2 3" key="1">
    <citation type="journal article" date="2015" name="Biol. Direct">
        <title>Babela massiliensis, a representative of a widespread bacterial phylum with unusual adaptations to parasitism in amoebae.</title>
        <authorList>
            <person name="Pagnier I."/>
            <person name="Yutin N."/>
            <person name="Croce O."/>
            <person name="Makarova K.S."/>
            <person name="Wolf Y.I."/>
            <person name="Benamar S."/>
            <person name="Raoult D."/>
            <person name="Koonin E.V."/>
            <person name="La Scola B."/>
        </authorList>
    </citation>
    <scope>NUCLEOTIDE SEQUENCE [LARGE SCALE GENOMIC DNA]</scope>
    <source>
        <strain evidence="3">BABL1</strain>
    </source>
</reference>
<evidence type="ECO:0000313" key="2">
    <source>
        <dbReference type="EMBL" id="CDK30726.1"/>
    </source>
</evidence>
<dbReference type="RefSeq" id="WP_023792322.1">
    <property type="nucleotide sequence ID" value="NC_023003.1"/>
</dbReference>
<feature type="signal peptide" evidence="1">
    <location>
        <begin position="1"/>
        <end position="24"/>
    </location>
</feature>
<evidence type="ECO:0000313" key="3">
    <source>
        <dbReference type="Proteomes" id="UP000018769"/>
    </source>
</evidence>
<keyword evidence="1" id="KW-0732">Signal</keyword>
<feature type="chain" id="PRO_5004746189" evidence="1">
    <location>
        <begin position="25"/>
        <end position="90"/>
    </location>
</feature>
<proteinExistence type="predicted"/>